<reference evidence="4 5" key="1">
    <citation type="submission" date="2018-06" db="EMBL/GenBank/DDBJ databases">
        <authorList>
            <consortium name="Pathogen Informatics"/>
            <person name="Doyle S."/>
        </authorList>
    </citation>
    <scope>NUCLEOTIDE SEQUENCE [LARGE SCALE GENOMIC DNA]</scope>
    <source>
        <strain evidence="4 5">NCTC1934</strain>
    </source>
</reference>
<dbReference type="GO" id="GO:0050660">
    <property type="term" value="F:flavin adenine dinucleotide binding"/>
    <property type="evidence" value="ECO:0007669"/>
    <property type="project" value="TreeGrafter"/>
</dbReference>
<accession>A0A378YGG3</accession>
<evidence type="ECO:0000313" key="4">
    <source>
        <dbReference type="EMBL" id="SUA76252.1"/>
    </source>
</evidence>
<evidence type="ECO:0000256" key="1">
    <source>
        <dbReference type="ARBA" id="ARBA00023002"/>
    </source>
</evidence>
<keyword evidence="5" id="KW-1185">Reference proteome</keyword>
<evidence type="ECO:0000313" key="5">
    <source>
        <dbReference type="Proteomes" id="UP000255467"/>
    </source>
</evidence>
<feature type="domain" description="FAD/NAD(P)-binding" evidence="3">
    <location>
        <begin position="216"/>
        <end position="411"/>
    </location>
</feature>
<dbReference type="STRING" id="1406858.GCA_000710895_02298"/>
<dbReference type="Pfam" id="PF07992">
    <property type="entry name" value="Pyr_redox_2"/>
    <property type="match status" value="1"/>
</dbReference>
<dbReference type="InterPro" id="IPR036188">
    <property type="entry name" value="FAD/NAD-bd_sf"/>
</dbReference>
<protein>
    <submittedName>
        <fullName evidence="4">Uncharacterized oxidoreductase CzcO</fullName>
        <ecNumber evidence="4">1.-.-.-</ecNumber>
    </submittedName>
</protein>
<organism evidence="4 5">
    <name type="scientific">Nocardia otitidiscaviarum</name>
    <dbReference type="NCBI Taxonomy" id="1823"/>
    <lineage>
        <taxon>Bacteria</taxon>
        <taxon>Bacillati</taxon>
        <taxon>Actinomycetota</taxon>
        <taxon>Actinomycetes</taxon>
        <taxon>Mycobacteriales</taxon>
        <taxon>Nocardiaceae</taxon>
        <taxon>Nocardia</taxon>
    </lineage>
</organism>
<dbReference type="EMBL" id="UGRY01000002">
    <property type="protein sequence ID" value="SUA76252.1"/>
    <property type="molecule type" value="Genomic_DNA"/>
</dbReference>
<dbReference type="InterPro" id="IPR050982">
    <property type="entry name" value="Auxin_biosynth/cation_transpt"/>
</dbReference>
<dbReference type="SUPFAM" id="SSF51905">
    <property type="entry name" value="FAD/NAD(P)-binding domain"/>
    <property type="match status" value="1"/>
</dbReference>
<gene>
    <name evidence="4" type="primary">czcO_1</name>
    <name evidence="4" type="ORF">NCTC1934_02459</name>
</gene>
<dbReference type="Proteomes" id="UP000255467">
    <property type="component" value="Unassembled WGS sequence"/>
</dbReference>
<sequence length="455" mass="48429">MSATPDVDILVIGAGQAGLSVGYHLRRLGLRPEQDFLIVDHSPGPGGAWQFRWPSLTLSTVNRVHDLPGMEFAETLPPDAAHAQAATAVPHYFELYEKRFDLRVHRPVSVAVVCDRATAATCPNAEVDGLLHAETRVGGEAQEAGDQVAEGRVPEETGGRVSDNPGDRGGGAAGPETDHAVDSGPSDAATSRTGRTAPAAASDLGGGVPRRVPTPGATLRVRGLINATGTWDKPFIPYYRGAETFAGRQLHAHDYRAAAEFAGKHVVVVGGGITAVQLLDEISQVTGTTWVTRREPVFRDGQFAPEDGRAAVAIVEDRVRRGLPPGSVVSVTGLREDERVRAMRARGALRRRPMFDHIEPDGVRWADGEFQAAEVILWCTGFRSALDHLAPLRLRGPGGGITMDGRLATRVAADPRIHLIGYGPSASTIGANRAGRAAAVELTEFLGWISPGRLR</sequence>
<dbReference type="InterPro" id="IPR023753">
    <property type="entry name" value="FAD/NAD-binding_dom"/>
</dbReference>
<dbReference type="EC" id="1.-.-.-" evidence="4"/>
<dbReference type="PANTHER" id="PTHR43539:SF78">
    <property type="entry name" value="FLAVIN-CONTAINING MONOOXYGENASE"/>
    <property type="match status" value="1"/>
</dbReference>
<dbReference type="AlphaFoldDB" id="A0A378YGG3"/>
<proteinExistence type="predicted"/>
<keyword evidence="1 4" id="KW-0560">Oxidoreductase</keyword>
<dbReference type="GO" id="GO:0004497">
    <property type="term" value="F:monooxygenase activity"/>
    <property type="evidence" value="ECO:0007669"/>
    <property type="project" value="TreeGrafter"/>
</dbReference>
<feature type="region of interest" description="Disordered" evidence="2">
    <location>
        <begin position="139"/>
        <end position="215"/>
    </location>
</feature>
<evidence type="ECO:0000259" key="3">
    <source>
        <dbReference type="Pfam" id="PF07992"/>
    </source>
</evidence>
<dbReference type="RefSeq" id="WP_255221981.1">
    <property type="nucleotide sequence ID" value="NZ_UGRY01000002.1"/>
</dbReference>
<dbReference type="PANTHER" id="PTHR43539">
    <property type="entry name" value="FLAVIN-BINDING MONOOXYGENASE-LIKE PROTEIN (AFU_ORTHOLOGUE AFUA_4G09220)"/>
    <property type="match status" value="1"/>
</dbReference>
<dbReference type="Gene3D" id="3.50.50.60">
    <property type="entry name" value="FAD/NAD(P)-binding domain"/>
    <property type="match status" value="2"/>
</dbReference>
<evidence type="ECO:0000256" key="2">
    <source>
        <dbReference type="SAM" id="MobiDB-lite"/>
    </source>
</evidence>
<name>A0A378YGG3_9NOCA</name>